<dbReference type="EMBL" id="JANBTW010000038">
    <property type="protein sequence ID" value="KAJ2676731.1"/>
    <property type="molecule type" value="Genomic_DNA"/>
</dbReference>
<proteinExistence type="predicted"/>
<comment type="caution">
    <text evidence="2">The sequence shown here is derived from an EMBL/GenBank/DDBJ whole genome shotgun (WGS) entry which is preliminary data.</text>
</comment>
<dbReference type="AlphaFoldDB" id="A0A9W8KWI0"/>
<keyword evidence="1" id="KW-0732">Signal</keyword>
<evidence type="ECO:0000313" key="2">
    <source>
        <dbReference type="EMBL" id="KAJ2676731.1"/>
    </source>
</evidence>
<evidence type="ECO:0000256" key="1">
    <source>
        <dbReference type="SAM" id="SignalP"/>
    </source>
</evidence>
<evidence type="ECO:0000313" key="3">
    <source>
        <dbReference type="Proteomes" id="UP001151518"/>
    </source>
</evidence>
<reference evidence="2" key="1">
    <citation type="submission" date="2022-07" db="EMBL/GenBank/DDBJ databases">
        <title>Phylogenomic reconstructions and comparative analyses of Kickxellomycotina fungi.</title>
        <authorList>
            <person name="Reynolds N.K."/>
            <person name="Stajich J.E."/>
            <person name="Barry K."/>
            <person name="Grigoriev I.V."/>
            <person name="Crous P."/>
            <person name="Smith M.E."/>
        </authorList>
    </citation>
    <scope>NUCLEOTIDE SEQUENCE</scope>
    <source>
        <strain evidence="2">NRRL 3115</strain>
    </source>
</reference>
<name>A0A9W8KWI0_9FUNG</name>
<dbReference type="Proteomes" id="UP001151518">
    <property type="component" value="Unassembled WGS sequence"/>
</dbReference>
<organism evidence="2 3">
    <name type="scientific">Coemansia spiralis</name>
    <dbReference type="NCBI Taxonomy" id="417178"/>
    <lineage>
        <taxon>Eukaryota</taxon>
        <taxon>Fungi</taxon>
        <taxon>Fungi incertae sedis</taxon>
        <taxon>Zoopagomycota</taxon>
        <taxon>Kickxellomycotina</taxon>
        <taxon>Kickxellomycetes</taxon>
        <taxon>Kickxellales</taxon>
        <taxon>Kickxellaceae</taxon>
        <taxon>Coemansia</taxon>
    </lineage>
</organism>
<feature type="signal peptide" evidence="1">
    <location>
        <begin position="1"/>
        <end position="23"/>
    </location>
</feature>
<dbReference type="OrthoDB" id="5549922at2759"/>
<sequence length="128" mass="13098">MKLTHKAPLFAAIIAFQQQLALGAPLIKSVIMTVGAENVLETGAYDVASVGASFAVEHTGLFGPLLRNLPGAQVILGAAGMLGGKFAGATVGGVASKAVQGFIEGEAGNNLPLIGWIIRNEDIQSQEN</sequence>
<feature type="chain" id="PRO_5040908521" evidence="1">
    <location>
        <begin position="24"/>
        <end position="128"/>
    </location>
</feature>
<accession>A0A9W8KWI0</accession>
<gene>
    <name evidence="2" type="ORF">GGI25_003483</name>
</gene>
<protein>
    <submittedName>
        <fullName evidence="2">Uncharacterized protein</fullName>
    </submittedName>
</protein>